<dbReference type="InterPro" id="IPR029058">
    <property type="entry name" value="AB_hydrolase_fold"/>
</dbReference>
<dbReference type="SUPFAM" id="SSF53474">
    <property type="entry name" value="alpha/beta-Hydrolases"/>
    <property type="match status" value="1"/>
</dbReference>
<feature type="domain" description="Alpha/beta hydrolase fold-5" evidence="2">
    <location>
        <begin position="68"/>
        <end position="231"/>
    </location>
</feature>
<keyword evidence="1" id="KW-0472">Membrane</keyword>
<reference evidence="4" key="1">
    <citation type="submission" date="2016-10" db="EMBL/GenBank/DDBJ databases">
        <authorList>
            <person name="Varghese N."/>
            <person name="Submissions S."/>
        </authorList>
    </citation>
    <scope>NUCLEOTIDE SEQUENCE [LARGE SCALE GENOMIC DNA]</scope>
    <source>
        <strain evidence="4">DSM 25751</strain>
    </source>
</reference>
<proteinExistence type="predicted"/>
<evidence type="ECO:0000313" key="4">
    <source>
        <dbReference type="Proteomes" id="UP000198564"/>
    </source>
</evidence>
<dbReference type="InterPro" id="IPR029059">
    <property type="entry name" value="AB_hydrolase_5"/>
</dbReference>
<keyword evidence="1" id="KW-1133">Transmembrane helix</keyword>
<sequence length="247" mass="27535">MKHKKTAWKKWFVGIGIILILLIAFGFFYLRLNTYQALPEATVLFEDETVKQEEDWISVTPDNFSDQIVLYSGGLVETAAYLPLAKDLSNEGYQVFIPDMPLNLAILNTDIIDEIKEANPSDKSWWLAGHSLGGASAAIYADDKADEIEGLILLAAYPSDENDLSETSLSVLSIIGSKDGVMNTEQYAETKDLLPNETTYTEIVGGNHSNFGTYGFQEGDRKSDLTNNEQQHQIVQVINDFIIDQNQ</sequence>
<accession>A0A1H6V191</accession>
<dbReference type="GO" id="GO:0016787">
    <property type="term" value="F:hydrolase activity"/>
    <property type="evidence" value="ECO:0007669"/>
    <property type="project" value="UniProtKB-KW"/>
</dbReference>
<dbReference type="Proteomes" id="UP000198564">
    <property type="component" value="Unassembled WGS sequence"/>
</dbReference>
<dbReference type="Gene3D" id="3.40.50.1820">
    <property type="entry name" value="alpha/beta hydrolase"/>
    <property type="match status" value="1"/>
</dbReference>
<dbReference type="STRING" id="1130080.SAMN04488113_13714"/>
<keyword evidence="1" id="KW-0812">Transmembrane</keyword>
<dbReference type="AlphaFoldDB" id="A0A1H6V191"/>
<gene>
    <name evidence="3" type="ORF">SAMN04488113_13714</name>
</gene>
<evidence type="ECO:0000313" key="3">
    <source>
        <dbReference type="EMBL" id="SEI95637.1"/>
    </source>
</evidence>
<feature type="transmembrane region" description="Helical" evidence="1">
    <location>
        <begin position="12"/>
        <end position="30"/>
    </location>
</feature>
<name>A0A1H6V191_9LACT</name>
<evidence type="ECO:0000259" key="2">
    <source>
        <dbReference type="Pfam" id="PF12695"/>
    </source>
</evidence>
<evidence type="ECO:0000256" key="1">
    <source>
        <dbReference type="SAM" id="Phobius"/>
    </source>
</evidence>
<keyword evidence="4" id="KW-1185">Reference proteome</keyword>
<dbReference type="Pfam" id="PF12695">
    <property type="entry name" value="Abhydrolase_5"/>
    <property type="match status" value="1"/>
</dbReference>
<protein>
    <submittedName>
        <fullName evidence="3">Alpha/beta hydrolase family protein</fullName>
    </submittedName>
</protein>
<organism evidence="3 4">
    <name type="scientific">Alkalibacterium gilvum</name>
    <dbReference type="NCBI Taxonomy" id="1130080"/>
    <lineage>
        <taxon>Bacteria</taxon>
        <taxon>Bacillati</taxon>
        <taxon>Bacillota</taxon>
        <taxon>Bacilli</taxon>
        <taxon>Lactobacillales</taxon>
        <taxon>Carnobacteriaceae</taxon>
        <taxon>Alkalibacterium</taxon>
    </lineage>
</organism>
<dbReference type="RefSeq" id="WP_177170554.1">
    <property type="nucleotide sequence ID" value="NZ_FNYW01000037.1"/>
</dbReference>
<keyword evidence="3" id="KW-0378">Hydrolase</keyword>
<dbReference type="EMBL" id="FNYW01000037">
    <property type="protein sequence ID" value="SEI95637.1"/>
    <property type="molecule type" value="Genomic_DNA"/>
</dbReference>